<dbReference type="PANTHER" id="PTHR38453:SF1">
    <property type="entry name" value="CYTOPLASMIC PROTEIN"/>
    <property type="match status" value="1"/>
</dbReference>
<dbReference type="PANTHER" id="PTHR38453">
    <property type="entry name" value="CYTOPLASMIC PROTEIN-RELATED"/>
    <property type="match status" value="1"/>
</dbReference>
<evidence type="ECO:0000313" key="1">
    <source>
        <dbReference type="EMBL" id="RAI34197.1"/>
    </source>
</evidence>
<dbReference type="Proteomes" id="UP000248863">
    <property type="component" value="Unassembled WGS sequence"/>
</dbReference>
<protein>
    <recommendedName>
        <fullName evidence="3">DUF466 domain-containing protein</fullName>
    </recommendedName>
</protein>
<sequence length="70" mass="8119">MPEPGPSTLGLAGWAVRTARLMVGVPDYDTYVEHRKVTHPDEPVMTWEEFFRERQDARYGFGKNGRFRCC</sequence>
<evidence type="ECO:0008006" key="3">
    <source>
        <dbReference type="Google" id="ProtNLM"/>
    </source>
</evidence>
<comment type="caution">
    <text evidence="1">The sequence shown here is derived from an EMBL/GenBank/DDBJ whole genome shotgun (WGS) entry which is preliminary data.</text>
</comment>
<proteinExistence type="predicted"/>
<keyword evidence="2" id="KW-1185">Reference proteome</keyword>
<evidence type="ECO:0000313" key="2">
    <source>
        <dbReference type="Proteomes" id="UP000248863"/>
    </source>
</evidence>
<dbReference type="OrthoDB" id="9814284at2"/>
<gene>
    <name evidence="1" type="ORF">CH338_21290</name>
</gene>
<dbReference type="RefSeq" id="WP_111359116.1">
    <property type="nucleotide sequence ID" value="NZ_NHSK01000097.1"/>
</dbReference>
<name>A0A327K729_9BRAD</name>
<dbReference type="EMBL" id="NPEU01000320">
    <property type="protein sequence ID" value="RAI34197.1"/>
    <property type="molecule type" value="Genomic_DNA"/>
</dbReference>
<organism evidence="1 2">
    <name type="scientific">Rhodoplanes elegans</name>
    <dbReference type="NCBI Taxonomy" id="29408"/>
    <lineage>
        <taxon>Bacteria</taxon>
        <taxon>Pseudomonadati</taxon>
        <taxon>Pseudomonadota</taxon>
        <taxon>Alphaproteobacteria</taxon>
        <taxon>Hyphomicrobiales</taxon>
        <taxon>Nitrobacteraceae</taxon>
        <taxon>Rhodoplanes</taxon>
    </lineage>
</organism>
<dbReference type="AlphaFoldDB" id="A0A327K729"/>
<accession>A0A327K729</accession>
<reference evidence="1 2" key="1">
    <citation type="submission" date="2017-07" db="EMBL/GenBank/DDBJ databases">
        <title>Draft Genome Sequences of Select Purple Nonsulfur Bacteria.</title>
        <authorList>
            <person name="Lasarre B."/>
            <person name="Mckinlay J.B."/>
        </authorList>
    </citation>
    <scope>NUCLEOTIDE SEQUENCE [LARGE SCALE GENOMIC DNA]</scope>
    <source>
        <strain evidence="1 2">DSM 11907</strain>
    </source>
</reference>
<dbReference type="InterPro" id="IPR007423">
    <property type="entry name" value="Sel_put"/>
</dbReference>
<dbReference type="Pfam" id="PF04328">
    <property type="entry name" value="Sel_put"/>
    <property type="match status" value="1"/>
</dbReference>